<protein>
    <submittedName>
        <fullName evidence="1">Uncharacterized protein</fullName>
    </submittedName>
</protein>
<organism evidence="1 2">
    <name type="scientific">Candidatus Liptonbacteria bacterium RIFCSPHIGHO2_12_FULL_60_13</name>
    <dbReference type="NCBI Taxonomy" id="1798648"/>
    <lineage>
        <taxon>Bacteria</taxon>
        <taxon>Candidatus Liptoniibacteriota</taxon>
    </lineage>
</organism>
<dbReference type="EMBL" id="MHKY01000031">
    <property type="protein sequence ID" value="OGY98579.1"/>
    <property type="molecule type" value="Genomic_DNA"/>
</dbReference>
<accession>A0A1G2CCS8</accession>
<reference evidence="1 2" key="1">
    <citation type="journal article" date="2016" name="Nat. Commun.">
        <title>Thousands of microbial genomes shed light on interconnected biogeochemical processes in an aquifer system.</title>
        <authorList>
            <person name="Anantharaman K."/>
            <person name="Brown C.T."/>
            <person name="Hug L.A."/>
            <person name="Sharon I."/>
            <person name="Castelle C.J."/>
            <person name="Probst A.J."/>
            <person name="Thomas B.C."/>
            <person name="Singh A."/>
            <person name="Wilkins M.J."/>
            <person name="Karaoz U."/>
            <person name="Brodie E.L."/>
            <person name="Williams K.H."/>
            <person name="Hubbard S.S."/>
            <person name="Banfield J.F."/>
        </authorList>
    </citation>
    <scope>NUCLEOTIDE SEQUENCE [LARGE SCALE GENOMIC DNA]</scope>
</reference>
<evidence type="ECO:0000313" key="2">
    <source>
        <dbReference type="Proteomes" id="UP000178796"/>
    </source>
</evidence>
<proteinExistence type="predicted"/>
<dbReference type="AlphaFoldDB" id="A0A1G2CCS8"/>
<gene>
    <name evidence="1" type="ORF">A3E09_01705</name>
</gene>
<sequence length="94" mass="11237">MTKDKIRQVIGIYRRYFESRGIPAIAMLHDEPPRTREEALQHCHSMLDKMEEFVNKGRMDKAFRWLGFVQACLWVHTVHTLDELMDHNRPREGD</sequence>
<name>A0A1G2CCS8_9BACT</name>
<comment type="caution">
    <text evidence="1">The sequence shown here is derived from an EMBL/GenBank/DDBJ whole genome shotgun (WGS) entry which is preliminary data.</text>
</comment>
<evidence type="ECO:0000313" key="1">
    <source>
        <dbReference type="EMBL" id="OGY98579.1"/>
    </source>
</evidence>
<dbReference type="Proteomes" id="UP000178796">
    <property type="component" value="Unassembled WGS sequence"/>
</dbReference>